<reference evidence="10 11" key="1">
    <citation type="submission" date="2018-06" db="EMBL/GenBank/DDBJ databases">
        <title>Genomic Encyclopedia of Archaeal and Bacterial Type Strains, Phase II (KMG-II): from individual species to whole genera.</title>
        <authorList>
            <person name="Goeker M."/>
        </authorList>
    </citation>
    <scope>NUCLEOTIDE SEQUENCE [LARGE SCALE GENOMIC DNA]</scope>
    <source>
        <strain evidence="10 11">KACC 16626</strain>
    </source>
</reference>
<dbReference type="InterPro" id="IPR024170">
    <property type="entry name" value="Aminoglycoside_N6-AcTrfrase"/>
</dbReference>
<feature type="domain" description="N-acetyltransferase" evidence="9">
    <location>
        <begin position="1"/>
        <end position="145"/>
    </location>
</feature>
<comment type="caution">
    <text evidence="10">The sequence shown here is derived from an EMBL/GenBank/DDBJ whole genome shotgun (WGS) entry which is preliminary data.</text>
</comment>
<dbReference type="InterPro" id="IPR016181">
    <property type="entry name" value="Acyl_CoA_acyltransferase"/>
</dbReference>
<comment type="catalytic activity">
    <reaction evidence="8">
        <text>kanamycin B + acetyl-CoA = N(6')-acetylkanamycin B + CoA + H(+)</text>
        <dbReference type="Rhea" id="RHEA:16449"/>
        <dbReference type="ChEBI" id="CHEBI:15378"/>
        <dbReference type="ChEBI" id="CHEBI:57287"/>
        <dbReference type="ChEBI" id="CHEBI:57288"/>
        <dbReference type="ChEBI" id="CHEBI:58390"/>
        <dbReference type="ChEBI" id="CHEBI:58549"/>
        <dbReference type="EC" id="2.3.1.82"/>
    </reaction>
</comment>
<organism evidence="10 11">
    <name type="scientific">Ureibacillus chungkukjangi</name>
    <dbReference type="NCBI Taxonomy" id="1202712"/>
    <lineage>
        <taxon>Bacteria</taxon>
        <taxon>Bacillati</taxon>
        <taxon>Bacillota</taxon>
        <taxon>Bacilli</taxon>
        <taxon>Bacillales</taxon>
        <taxon>Caryophanaceae</taxon>
        <taxon>Ureibacillus</taxon>
    </lineage>
</organism>
<dbReference type="CDD" id="cd04301">
    <property type="entry name" value="NAT_SF"/>
    <property type="match status" value="1"/>
</dbReference>
<evidence type="ECO:0000256" key="8">
    <source>
        <dbReference type="ARBA" id="ARBA00048923"/>
    </source>
</evidence>
<evidence type="ECO:0000256" key="5">
    <source>
        <dbReference type="ARBA" id="ARBA00023251"/>
    </source>
</evidence>
<dbReference type="InterPro" id="IPR000182">
    <property type="entry name" value="GNAT_dom"/>
</dbReference>
<dbReference type="GO" id="GO:0046677">
    <property type="term" value="P:response to antibiotic"/>
    <property type="evidence" value="ECO:0007669"/>
    <property type="project" value="UniProtKB-KW"/>
</dbReference>
<dbReference type="Gene3D" id="3.40.630.30">
    <property type="match status" value="1"/>
</dbReference>
<proteinExistence type="predicted"/>
<evidence type="ECO:0000256" key="3">
    <source>
        <dbReference type="ARBA" id="ARBA00017677"/>
    </source>
</evidence>
<evidence type="ECO:0000256" key="2">
    <source>
        <dbReference type="ARBA" id="ARBA00012888"/>
    </source>
</evidence>
<name>A0A318TU03_9BACL</name>
<evidence type="ECO:0000256" key="6">
    <source>
        <dbReference type="ARBA" id="ARBA00023315"/>
    </source>
</evidence>
<keyword evidence="6" id="KW-0012">Acyltransferase</keyword>
<keyword evidence="4 10" id="KW-0808">Transferase</keyword>
<dbReference type="OrthoDB" id="118633at2"/>
<dbReference type="Pfam" id="PF00583">
    <property type="entry name" value="Acetyltransf_1"/>
    <property type="match status" value="1"/>
</dbReference>
<dbReference type="SUPFAM" id="SSF55729">
    <property type="entry name" value="Acyl-CoA N-acyltransferases (Nat)"/>
    <property type="match status" value="1"/>
</dbReference>
<dbReference type="RefSeq" id="WP_107936008.1">
    <property type="nucleotide sequence ID" value="NZ_PYWJ01000023.1"/>
</dbReference>
<evidence type="ECO:0000313" key="11">
    <source>
        <dbReference type="Proteomes" id="UP000247416"/>
    </source>
</evidence>
<dbReference type="GO" id="GO:0047663">
    <property type="term" value="F:aminoglycoside 6'-N-acetyltransferase activity"/>
    <property type="evidence" value="ECO:0007669"/>
    <property type="project" value="UniProtKB-EC"/>
</dbReference>
<dbReference type="NCBIfam" id="NF043067">
    <property type="entry name" value="AAC_6p_group_E"/>
    <property type="match status" value="1"/>
</dbReference>
<comment type="subunit">
    <text evidence="1">Homodimer.</text>
</comment>
<dbReference type="PIRSF" id="PIRSF000452">
    <property type="entry name" value="6-N-acetyltransf"/>
    <property type="match status" value="1"/>
</dbReference>
<dbReference type="EC" id="2.3.1.82" evidence="2"/>
<accession>A0A318TU03</accession>
<evidence type="ECO:0000259" key="9">
    <source>
        <dbReference type="PROSITE" id="PS51186"/>
    </source>
</evidence>
<keyword evidence="5" id="KW-0046">Antibiotic resistance</keyword>
<evidence type="ECO:0000313" key="10">
    <source>
        <dbReference type="EMBL" id="PYF08272.1"/>
    </source>
</evidence>
<evidence type="ECO:0000256" key="4">
    <source>
        <dbReference type="ARBA" id="ARBA00022679"/>
    </source>
</evidence>
<sequence>MIQQATLNEVRTASELALLLWPDNTIENLLLEMEELLASERTAVFIAYEQGSAIGFAQCQLRTDYVEGTNSNVVGYLEGLFVMSDYRKKGYAKQLVEYCEQWSKSKECTEFASDCELHNEESLAVHLKLGFQEVNRIICFAKKIN</sequence>
<dbReference type="Proteomes" id="UP000247416">
    <property type="component" value="Unassembled WGS sequence"/>
</dbReference>
<dbReference type="PROSITE" id="PS51186">
    <property type="entry name" value="GNAT"/>
    <property type="match status" value="1"/>
</dbReference>
<gene>
    <name evidence="10" type="ORF">BJ095_10237</name>
</gene>
<dbReference type="PANTHER" id="PTHR43072">
    <property type="entry name" value="N-ACETYLTRANSFERASE"/>
    <property type="match status" value="1"/>
</dbReference>
<keyword evidence="11" id="KW-1185">Reference proteome</keyword>
<dbReference type="AlphaFoldDB" id="A0A318TU03"/>
<protein>
    <recommendedName>
        <fullName evidence="3">Aminoglycoside N(6')-acetyltransferase type 1</fullName>
        <ecNumber evidence="2">2.3.1.82</ecNumber>
    </recommendedName>
    <alternativeName>
        <fullName evidence="7">Aminoglycoside resistance protein</fullName>
    </alternativeName>
</protein>
<evidence type="ECO:0000256" key="7">
    <source>
        <dbReference type="ARBA" id="ARBA00029660"/>
    </source>
</evidence>
<dbReference type="EMBL" id="QJTJ01000002">
    <property type="protein sequence ID" value="PYF08272.1"/>
    <property type="molecule type" value="Genomic_DNA"/>
</dbReference>
<evidence type="ECO:0000256" key="1">
    <source>
        <dbReference type="ARBA" id="ARBA00011738"/>
    </source>
</evidence>